<dbReference type="PROSITE" id="PS51257">
    <property type="entry name" value="PROKAR_LIPOPROTEIN"/>
    <property type="match status" value="1"/>
</dbReference>
<protein>
    <submittedName>
        <fullName evidence="3">DUF4810 domain-containing protein</fullName>
    </submittedName>
    <submittedName>
        <fullName evidence="2">Lipoprotein</fullName>
    </submittedName>
</protein>
<sequence length="119" mass="13267">MLSHKKIVLLLAATVLAGCASQPKTIYSWDKYQPALYDYYQQDKVGPEQQILALNESIEKAKAANKPVPPGLYAQLGLLYANTGRDSEARQQFETEKAKFPESAPFMDFLLSKNKGSIK</sequence>
<evidence type="ECO:0000313" key="8">
    <source>
        <dbReference type="Proteomes" id="UP000762586"/>
    </source>
</evidence>
<evidence type="ECO:0000313" key="2">
    <source>
        <dbReference type="EMBL" id="KGA31850.1"/>
    </source>
</evidence>
<dbReference type="EMBL" id="JACGET010000017">
    <property type="protein sequence ID" value="MBN3107373.1"/>
    <property type="molecule type" value="Genomic_DNA"/>
</dbReference>
<name>A0A086EL99_9GAMM</name>
<dbReference type="EMBL" id="CP065031">
    <property type="protein sequence ID" value="QPK24261.1"/>
    <property type="molecule type" value="Genomic_DNA"/>
</dbReference>
<keyword evidence="2" id="KW-0449">Lipoprotein</keyword>
<evidence type="ECO:0000256" key="1">
    <source>
        <dbReference type="SAM" id="SignalP"/>
    </source>
</evidence>
<organism evidence="2 6">
    <name type="scientific">Pectobacterium brasiliense</name>
    <dbReference type="NCBI Taxonomy" id="180957"/>
    <lineage>
        <taxon>Bacteria</taxon>
        <taxon>Pseudomonadati</taxon>
        <taxon>Pseudomonadota</taxon>
        <taxon>Gammaproteobacteria</taxon>
        <taxon>Enterobacterales</taxon>
        <taxon>Pectobacteriaceae</taxon>
        <taxon>Pectobacterium</taxon>
    </lineage>
</organism>
<dbReference type="Proteomes" id="UP001269968">
    <property type="component" value="Unassembled WGS sequence"/>
</dbReference>
<dbReference type="STRING" id="180957.B5S52_22185"/>
<reference evidence="3 8" key="2">
    <citation type="submission" date="2020-07" db="EMBL/GenBank/DDBJ databases">
        <title>A pangenomic view of the genus Pectobacterium provides insights into genome organization, phylogeny, and virulence.</title>
        <authorList>
            <person name="Jonkheer E."/>
            <person name="Brankovics B."/>
            <person name="Houwers I."/>
            <person name="Van Der Wolf J."/>
            <person name="Bonants P."/>
            <person name="Vreeburg R."/>
            <person name="Bollema R."/>
            <person name="De Haan J."/>
            <person name="Berke L."/>
            <person name="De Ridder D."/>
            <person name="Smit S."/>
            <person name="Van Der Lee T.A.J."/>
        </authorList>
    </citation>
    <scope>NUCLEOTIDE SEQUENCE [LARGE SCALE GENOMIC DNA]</scope>
    <source>
        <strain evidence="3 8">NAK:384</strain>
    </source>
</reference>
<dbReference type="EMBL" id="JQOD01000008">
    <property type="protein sequence ID" value="KGA31850.1"/>
    <property type="molecule type" value="Genomic_DNA"/>
</dbReference>
<feature type="chain" id="PRO_5014012828" evidence="1">
    <location>
        <begin position="18"/>
        <end position="119"/>
    </location>
</feature>
<dbReference type="Proteomes" id="UP000269351">
    <property type="component" value="Chromosome"/>
</dbReference>
<dbReference type="EMBL" id="JAXHOZ010000032">
    <property type="protein sequence ID" value="MDY4377853.1"/>
    <property type="molecule type" value="Genomic_DNA"/>
</dbReference>
<dbReference type="AlphaFoldDB" id="A0A086EL99"/>
<reference evidence="4" key="4">
    <citation type="submission" date="2023-11" db="EMBL/GenBank/DDBJ databases">
        <title>Comparative genomics revealed phylogeny of phytopathogenic Pectobacterium aroidearum based on whole-genome sequencing and function of putative horizontal acquire islands in P. aroidearum PccS1.</title>
        <authorList>
            <person name="Fan J."/>
            <person name="Yang L."/>
        </authorList>
    </citation>
    <scope>NUCLEOTIDE SEQUENCE</scope>
    <source>
        <strain evidence="4">NJAU140</strain>
    </source>
</reference>
<dbReference type="InterPro" id="IPR014508">
    <property type="entry name" value="UCP020555_TPR-like"/>
</dbReference>
<dbReference type="Proteomes" id="UP000762586">
    <property type="component" value="Unassembled WGS sequence"/>
</dbReference>
<dbReference type="OrthoDB" id="9800218at2"/>
<reference evidence="2 6" key="1">
    <citation type="submission" date="2014-08" db="EMBL/GenBank/DDBJ databases">
        <title>Genome sequences of NCPPB Pectobacterium isolates.</title>
        <authorList>
            <person name="Glover R.H."/>
            <person name="Sapp M."/>
            <person name="Elphinstone J."/>
        </authorList>
    </citation>
    <scope>NUCLEOTIDE SEQUENCE [LARGE SCALE GENOMIC DNA]</scope>
    <source>
        <strain evidence="2 6">LMG 21372</strain>
    </source>
</reference>
<feature type="signal peptide" evidence="1">
    <location>
        <begin position="1"/>
        <end position="17"/>
    </location>
</feature>
<evidence type="ECO:0000313" key="7">
    <source>
        <dbReference type="Proteomes" id="UP000269351"/>
    </source>
</evidence>
<keyword evidence="1" id="KW-0732">Signal</keyword>
<dbReference type="Proteomes" id="UP000029435">
    <property type="component" value="Unassembled WGS sequence"/>
</dbReference>
<evidence type="ECO:0000313" key="4">
    <source>
        <dbReference type="EMBL" id="MDY4377853.1"/>
    </source>
</evidence>
<dbReference type="PIRSF" id="PIRSF020555">
    <property type="entry name" value="UCP020555"/>
    <property type="match status" value="1"/>
</dbReference>
<keyword evidence="8" id="KW-1185">Reference proteome</keyword>
<evidence type="ECO:0000313" key="5">
    <source>
        <dbReference type="EMBL" id="QPK24261.1"/>
    </source>
</evidence>
<evidence type="ECO:0000313" key="3">
    <source>
        <dbReference type="EMBL" id="MBN3107373.1"/>
    </source>
</evidence>
<evidence type="ECO:0000313" key="6">
    <source>
        <dbReference type="Proteomes" id="UP000029435"/>
    </source>
</evidence>
<gene>
    <name evidence="5" type="ORF">F126LOC_022210</name>
    <name evidence="3" type="ORF">H4F48_15005</name>
    <name evidence="2" type="ORF">KU74_19785</name>
    <name evidence="4" type="ORF">SOV92_08415</name>
</gene>
<dbReference type="GeneID" id="57242299"/>
<dbReference type="PATRIC" id="fig|180957.22.peg.2149"/>
<accession>A0A086EL99</accession>
<proteinExistence type="predicted"/>
<reference evidence="5 7" key="3">
    <citation type="submission" date="2020-11" db="EMBL/GenBank/DDBJ databases">
        <title>Complete genome sequence of Pectobacterium brasiliense strain F126.</title>
        <authorList>
            <person name="Miroshnikov K."/>
            <person name="Vo T.N.H."/>
            <person name="Khodykina M.V."/>
            <person name="Kabanova A.P."/>
            <person name="Shneider M."/>
            <person name="Korzhenkov A."/>
            <person name="Toschakov S.V."/>
            <person name="Miroshnikov K.A."/>
            <person name="Ignatov A.N."/>
            <person name="Mikhailova Y.V."/>
            <person name="Shelenkov A."/>
            <person name="Yanushevich Y.G."/>
            <person name="Evseev P.V."/>
        </authorList>
    </citation>
    <scope>NUCLEOTIDE SEQUENCE [LARGE SCALE GENOMIC DNA]</scope>
    <source>
        <strain evidence="5 7">F126</strain>
    </source>
</reference>
<dbReference type="Pfam" id="PF16068">
    <property type="entry name" value="DUF4810"/>
    <property type="match status" value="1"/>
</dbReference>
<dbReference type="RefSeq" id="WP_010281265.1">
    <property type="nucleotide sequence ID" value="NZ_BSWF01000010.1"/>
</dbReference>